<organism evidence="3 4">
    <name type="scientific">Hyphodiscus hymeniophilus</name>
    <dbReference type="NCBI Taxonomy" id="353542"/>
    <lineage>
        <taxon>Eukaryota</taxon>
        <taxon>Fungi</taxon>
        <taxon>Dikarya</taxon>
        <taxon>Ascomycota</taxon>
        <taxon>Pezizomycotina</taxon>
        <taxon>Leotiomycetes</taxon>
        <taxon>Helotiales</taxon>
        <taxon>Hyphodiscaceae</taxon>
        <taxon>Hyphodiscus</taxon>
    </lineage>
</organism>
<evidence type="ECO:0000313" key="3">
    <source>
        <dbReference type="EMBL" id="KAG0651045.1"/>
    </source>
</evidence>
<comment type="caution">
    <text evidence="3">The sequence shown here is derived from an EMBL/GenBank/DDBJ whole genome shotgun (WGS) entry which is preliminary data.</text>
</comment>
<dbReference type="InterPro" id="IPR034078">
    <property type="entry name" value="NFX1_fam"/>
</dbReference>
<dbReference type="GO" id="GO:0000981">
    <property type="term" value="F:DNA-binding transcription factor activity, RNA polymerase II-specific"/>
    <property type="evidence" value="ECO:0007669"/>
    <property type="project" value="TreeGrafter"/>
</dbReference>
<dbReference type="CDD" id="cd06006">
    <property type="entry name" value="R3H_unknown_2"/>
    <property type="match status" value="1"/>
</dbReference>
<protein>
    <submittedName>
        <fullName evidence="3">FKBP12-associated</fullName>
    </submittedName>
</protein>
<dbReference type="Gene3D" id="3.30.1370.50">
    <property type="entry name" value="R3H-like domain"/>
    <property type="match status" value="1"/>
</dbReference>
<dbReference type="SMART" id="SM00393">
    <property type="entry name" value="R3H"/>
    <property type="match status" value="1"/>
</dbReference>
<dbReference type="EMBL" id="VNKQ01000005">
    <property type="protein sequence ID" value="KAG0651045.1"/>
    <property type="molecule type" value="Genomic_DNA"/>
</dbReference>
<dbReference type="InterPro" id="IPR001374">
    <property type="entry name" value="R3H_dom"/>
</dbReference>
<dbReference type="GO" id="GO:0000122">
    <property type="term" value="P:negative regulation of transcription by RNA polymerase II"/>
    <property type="evidence" value="ECO:0007669"/>
    <property type="project" value="TreeGrafter"/>
</dbReference>
<evidence type="ECO:0000313" key="4">
    <source>
        <dbReference type="Proteomes" id="UP000785200"/>
    </source>
</evidence>
<dbReference type="AlphaFoldDB" id="A0A9P7AZI2"/>
<evidence type="ECO:0000256" key="1">
    <source>
        <dbReference type="SAM" id="MobiDB-lite"/>
    </source>
</evidence>
<feature type="region of interest" description="Disordered" evidence="1">
    <location>
        <begin position="358"/>
        <end position="377"/>
    </location>
</feature>
<accession>A0A9P7AZI2</accession>
<name>A0A9P7AZI2_9HELO</name>
<dbReference type="Proteomes" id="UP000785200">
    <property type="component" value="Unassembled WGS sequence"/>
</dbReference>
<dbReference type="InterPro" id="IPR034077">
    <property type="entry name" value="R3H_FAP1"/>
</dbReference>
<dbReference type="CDD" id="cd06008">
    <property type="entry name" value="NF-X1-zinc-finger"/>
    <property type="match status" value="1"/>
</dbReference>
<feature type="domain" description="R3H" evidence="2">
    <location>
        <begin position="118"/>
        <end position="181"/>
    </location>
</feature>
<dbReference type="PROSITE" id="PS51061">
    <property type="entry name" value="R3H"/>
    <property type="match status" value="1"/>
</dbReference>
<dbReference type="OrthoDB" id="6512771at2759"/>
<evidence type="ECO:0000259" key="2">
    <source>
        <dbReference type="PROSITE" id="PS51061"/>
    </source>
</evidence>
<dbReference type="PANTHER" id="PTHR12360">
    <property type="entry name" value="NUCLEAR TRANSCRIPTION FACTOR, X-BOX BINDING 1 NFX1"/>
    <property type="match status" value="1"/>
</dbReference>
<dbReference type="SUPFAM" id="SSF82708">
    <property type="entry name" value="R3H domain"/>
    <property type="match status" value="1"/>
</dbReference>
<dbReference type="Pfam" id="PF01424">
    <property type="entry name" value="R3H"/>
    <property type="match status" value="1"/>
</dbReference>
<dbReference type="PANTHER" id="PTHR12360:SF12">
    <property type="entry name" value="TRANSCRIPTIONAL REPRESSOR NF-X1"/>
    <property type="match status" value="1"/>
</dbReference>
<reference evidence="3" key="1">
    <citation type="submission" date="2019-07" db="EMBL/GenBank/DDBJ databases">
        <title>Hyphodiscus hymeniophilus genome sequencing and assembly.</title>
        <authorList>
            <person name="Kramer G."/>
            <person name="Nodwell J."/>
        </authorList>
    </citation>
    <scope>NUCLEOTIDE SEQUENCE</scope>
    <source>
        <strain evidence="3">ATCC 34498</strain>
    </source>
</reference>
<dbReference type="FunFam" id="3.30.1370.50:FF:000006">
    <property type="entry name" value="NF-X1 finger transcription factor"/>
    <property type="match status" value="1"/>
</dbReference>
<dbReference type="GO" id="GO:0005634">
    <property type="term" value="C:nucleus"/>
    <property type="evidence" value="ECO:0007669"/>
    <property type="project" value="TreeGrafter"/>
</dbReference>
<dbReference type="InterPro" id="IPR036867">
    <property type="entry name" value="R3H_dom_sf"/>
</dbReference>
<keyword evidence="4" id="KW-1185">Reference proteome</keyword>
<sequence>MCEDATAPCTQLCGRKKTVCDHNCSDTCHAPYPCKEANPCQAKTFMTCECQNQKQAVKCLASKTSEGNSKKMLDCNDECLRLQRNAKLAAALNIDPATHMDDHIPYSTETLEMFKNSQKICQTYEREFRVFAADEKEKRLRFKPMQASQRAFIHTLAEDFGLDSESQDPEPHRHVVIFKTPRFVSAPMKTLSQCIRAKPVVSEPAPSKGLVASGEAYNAFLLSNPRFGLTIDELHADLLPEFSTAGLDFEISFLPSGDIVIKSRPSGSWLQKPEAILVNLKPGVLKKVKLLDLASSATLCSVDGSLNVVRREDDHAGGGWSTVAKGAAASRTLPQASVGAKSSFTVLGSKSVLRKKKETPAEAVEDWEREVEGWDAG</sequence>
<gene>
    <name evidence="3" type="ORF">D0Z07_2796</name>
</gene>
<proteinExistence type="predicted"/>
<dbReference type="GO" id="GO:0000977">
    <property type="term" value="F:RNA polymerase II transcription regulatory region sequence-specific DNA binding"/>
    <property type="evidence" value="ECO:0007669"/>
    <property type="project" value="TreeGrafter"/>
</dbReference>